<dbReference type="Pfam" id="PF00226">
    <property type="entry name" value="DnaJ"/>
    <property type="match status" value="1"/>
</dbReference>
<dbReference type="InterPro" id="IPR018253">
    <property type="entry name" value="DnaJ_domain_CS"/>
</dbReference>
<dbReference type="OrthoDB" id="376357at2759"/>
<dbReference type="GO" id="GO:0005737">
    <property type="term" value="C:cytoplasm"/>
    <property type="evidence" value="ECO:0007669"/>
    <property type="project" value="TreeGrafter"/>
</dbReference>
<dbReference type="SMART" id="SM00271">
    <property type="entry name" value="DnaJ"/>
    <property type="match status" value="1"/>
</dbReference>
<dbReference type="Proteomes" id="UP000467841">
    <property type="component" value="Unassembled WGS sequence"/>
</dbReference>
<evidence type="ECO:0000313" key="4">
    <source>
        <dbReference type="EMBL" id="CAA7061414.1"/>
    </source>
</evidence>
<feature type="transmembrane region" description="Helical" evidence="2">
    <location>
        <begin position="292"/>
        <end position="311"/>
    </location>
</feature>
<feature type="domain" description="J" evidence="3">
    <location>
        <begin position="81"/>
        <end position="145"/>
    </location>
</feature>
<dbReference type="GO" id="GO:0051082">
    <property type="term" value="F:unfolded protein binding"/>
    <property type="evidence" value="ECO:0007669"/>
    <property type="project" value="TreeGrafter"/>
</dbReference>
<dbReference type="FunFam" id="1.10.287.110:FF:000248">
    <property type="entry name" value="DNAJ heat shock N-terminal domain-containing protein"/>
    <property type="match status" value="1"/>
</dbReference>
<keyword evidence="2" id="KW-0472">Membrane</keyword>
<name>A0A6D2LLZ1_9BRAS</name>
<keyword evidence="2" id="KW-0812">Transmembrane</keyword>
<organism evidence="4 5">
    <name type="scientific">Microthlaspi erraticum</name>
    <dbReference type="NCBI Taxonomy" id="1685480"/>
    <lineage>
        <taxon>Eukaryota</taxon>
        <taxon>Viridiplantae</taxon>
        <taxon>Streptophyta</taxon>
        <taxon>Embryophyta</taxon>
        <taxon>Tracheophyta</taxon>
        <taxon>Spermatophyta</taxon>
        <taxon>Magnoliopsida</taxon>
        <taxon>eudicotyledons</taxon>
        <taxon>Gunneridae</taxon>
        <taxon>Pentapetalae</taxon>
        <taxon>rosids</taxon>
        <taxon>malvids</taxon>
        <taxon>Brassicales</taxon>
        <taxon>Brassicaceae</taxon>
        <taxon>Coluteocarpeae</taxon>
        <taxon>Microthlaspi</taxon>
    </lineage>
</organism>
<proteinExistence type="predicted"/>
<dbReference type="PRINTS" id="PR00625">
    <property type="entry name" value="JDOMAIN"/>
</dbReference>
<dbReference type="GO" id="GO:0042026">
    <property type="term" value="P:protein refolding"/>
    <property type="evidence" value="ECO:0007669"/>
    <property type="project" value="TreeGrafter"/>
</dbReference>
<protein>
    <recommendedName>
        <fullName evidence="3">J domain-containing protein</fullName>
    </recommendedName>
</protein>
<evidence type="ECO:0000256" key="2">
    <source>
        <dbReference type="SAM" id="Phobius"/>
    </source>
</evidence>
<dbReference type="PROSITE" id="PS00636">
    <property type="entry name" value="DNAJ_1"/>
    <property type="match status" value="1"/>
</dbReference>
<dbReference type="InterPro" id="IPR001623">
    <property type="entry name" value="DnaJ_domain"/>
</dbReference>
<dbReference type="AlphaFoldDB" id="A0A6D2LLZ1"/>
<dbReference type="EMBL" id="CACVBM020001873">
    <property type="protein sequence ID" value="CAA7061414.1"/>
    <property type="molecule type" value="Genomic_DNA"/>
</dbReference>
<accession>A0A6D2LLZ1</accession>
<evidence type="ECO:0000259" key="3">
    <source>
        <dbReference type="PROSITE" id="PS50076"/>
    </source>
</evidence>
<dbReference type="PANTHER" id="PTHR43096">
    <property type="entry name" value="DNAJ HOMOLOG 1, MITOCHONDRIAL-RELATED"/>
    <property type="match status" value="1"/>
</dbReference>
<evidence type="ECO:0000256" key="1">
    <source>
        <dbReference type="SAM" id="MobiDB-lite"/>
    </source>
</evidence>
<dbReference type="PROSITE" id="PS50076">
    <property type="entry name" value="DNAJ_2"/>
    <property type="match status" value="1"/>
</dbReference>
<dbReference type="Gene3D" id="1.10.287.110">
    <property type="entry name" value="DnaJ domain"/>
    <property type="match status" value="1"/>
</dbReference>
<dbReference type="InterPro" id="IPR036869">
    <property type="entry name" value="J_dom_sf"/>
</dbReference>
<dbReference type="SUPFAM" id="SSF46565">
    <property type="entry name" value="Chaperone J-domain"/>
    <property type="match status" value="1"/>
</dbReference>
<sequence>MQTHLLLGPSRIKGCHCRRFSSAISGDLLPPFFIPVVRDLYHHLRRHRDGRFRCQRSRRKTTVTSAASSSSSSGSNTGVQDHYVVLGVARNATSVDIKKAYRLLARKFHPDVNKDTRAGERFKSIRCSYEVLSNEATRSQYDRALKLEEDSSFSRSKRHYYYSTSEVEDPVKYHHSWSETRRQSRYERSHGHYYSTYPNSRFYSEPQAGEETTQEQRDSFAKVFWSLFLSVFLLYTVSCLASLTVSTFTALLDKELDMGYKFGFVTAWFLGGNGGILLTLCLTVASGLCGKASSGFVVLVVVALWVCTGLARHAPFPHGALLTLLYMSIKLQVDSS</sequence>
<dbReference type="CDD" id="cd06257">
    <property type="entry name" value="DnaJ"/>
    <property type="match status" value="1"/>
</dbReference>
<reference evidence="4" key="1">
    <citation type="submission" date="2020-01" db="EMBL/GenBank/DDBJ databases">
        <authorList>
            <person name="Mishra B."/>
        </authorList>
    </citation>
    <scope>NUCLEOTIDE SEQUENCE [LARGE SCALE GENOMIC DNA]</scope>
</reference>
<feature type="compositionally biased region" description="Low complexity" evidence="1">
    <location>
        <begin position="62"/>
        <end position="77"/>
    </location>
</feature>
<keyword evidence="2" id="KW-1133">Transmembrane helix</keyword>
<gene>
    <name evidence="4" type="ORF">MERR_LOCUS48650</name>
</gene>
<feature type="region of interest" description="Disordered" evidence="1">
    <location>
        <begin position="55"/>
        <end position="77"/>
    </location>
</feature>
<comment type="caution">
    <text evidence="4">The sequence shown here is derived from an EMBL/GenBank/DDBJ whole genome shotgun (WGS) entry which is preliminary data.</text>
</comment>
<feature type="transmembrane region" description="Helical" evidence="2">
    <location>
        <begin position="223"/>
        <end position="252"/>
    </location>
</feature>
<feature type="transmembrane region" description="Helical" evidence="2">
    <location>
        <begin position="264"/>
        <end position="286"/>
    </location>
</feature>
<dbReference type="PANTHER" id="PTHR43096:SF58">
    <property type="entry name" value="CHAPERONE DNAJ-DOMAIN SUPERFAMILY PROTEIN"/>
    <property type="match status" value="1"/>
</dbReference>
<evidence type="ECO:0000313" key="5">
    <source>
        <dbReference type="Proteomes" id="UP000467841"/>
    </source>
</evidence>
<keyword evidence="5" id="KW-1185">Reference proteome</keyword>